<evidence type="ECO:0000313" key="3">
    <source>
        <dbReference type="EMBL" id="ENN83266.1"/>
    </source>
</evidence>
<dbReference type="EMBL" id="KB736194">
    <property type="protein sequence ID" value="ENN83241.1"/>
    <property type="molecule type" value="Genomic_DNA"/>
</dbReference>
<keyword evidence="1" id="KW-1133">Transmembrane helix</keyword>
<name>N6UR45_DENPD</name>
<feature type="non-terminal residue" evidence="3">
    <location>
        <position position="1"/>
    </location>
</feature>
<keyword evidence="1" id="KW-0472">Membrane</keyword>
<dbReference type="SUPFAM" id="SSF81321">
    <property type="entry name" value="Family A G protein-coupled receptor-like"/>
    <property type="match status" value="1"/>
</dbReference>
<keyword evidence="1" id="KW-0812">Transmembrane</keyword>
<reference evidence="3" key="1">
    <citation type="journal article" date="2013" name="Genome Biol.">
        <title>Draft genome of the mountain pine beetle, Dendroctonus ponderosae Hopkins, a major forest pest.</title>
        <authorList>
            <person name="Keeling C.I."/>
            <person name="Yuen M.M."/>
            <person name="Liao N.Y."/>
            <person name="Docking T.R."/>
            <person name="Chan S.K."/>
            <person name="Taylor G.A."/>
            <person name="Palmquist D.L."/>
            <person name="Jackman S.D."/>
            <person name="Nguyen A."/>
            <person name="Li M."/>
            <person name="Henderson H."/>
            <person name="Janes J.K."/>
            <person name="Zhao Y."/>
            <person name="Pandoh P."/>
            <person name="Moore R."/>
            <person name="Sperling F.A."/>
            <person name="Huber D.P."/>
            <person name="Birol I."/>
            <person name="Jones S.J."/>
            <person name="Bohlmann J."/>
        </authorList>
    </citation>
    <scope>NUCLEOTIDE SEQUENCE</scope>
</reference>
<evidence type="ECO:0000313" key="2">
    <source>
        <dbReference type="EMBL" id="ENN83241.1"/>
    </source>
</evidence>
<feature type="non-terminal residue" evidence="3">
    <location>
        <position position="56"/>
    </location>
</feature>
<dbReference type="Gene3D" id="1.20.1070.10">
    <property type="entry name" value="Rhodopsin 7-helix transmembrane proteins"/>
    <property type="match status" value="1"/>
</dbReference>
<accession>N6UR45</accession>
<dbReference type="EMBL" id="KB736035">
    <property type="protein sequence ID" value="ENN83266.1"/>
    <property type="molecule type" value="Genomic_DNA"/>
</dbReference>
<organism evidence="3">
    <name type="scientific">Dendroctonus ponderosae</name>
    <name type="common">Mountain pine beetle</name>
    <dbReference type="NCBI Taxonomy" id="77166"/>
    <lineage>
        <taxon>Eukaryota</taxon>
        <taxon>Metazoa</taxon>
        <taxon>Ecdysozoa</taxon>
        <taxon>Arthropoda</taxon>
        <taxon>Hexapoda</taxon>
        <taxon>Insecta</taxon>
        <taxon>Pterygota</taxon>
        <taxon>Neoptera</taxon>
        <taxon>Endopterygota</taxon>
        <taxon>Coleoptera</taxon>
        <taxon>Polyphaga</taxon>
        <taxon>Cucujiformia</taxon>
        <taxon>Curculionidae</taxon>
        <taxon>Scolytinae</taxon>
        <taxon>Dendroctonus</taxon>
    </lineage>
</organism>
<gene>
    <name evidence="3" type="ORF">YQE_00375</name>
    <name evidence="2" type="ORF">YQE_00400</name>
</gene>
<evidence type="ECO:0008006" key="4">
    <source>
        <dbReference type="Google" id="ProtNLM"/>
    </source>
</evidence>
<dbReference type="HOGENOM" id="CLU_3020238_0_0_1"/>
<proteinExistence type="predicted"/>
<dbReference type="AlphaFoldDB" id="N6UR45"/>
<protein>
    <recommendedName>
        <fullName evidence="4">G-protein coupled receptors family 1 profile domain-containing protein</fullName>
    </recommendedName>
</protein>
<evidence type="ECO:0000256" key="1">
    <source>
        <dbReference type="SAM" id="Phobius"/>
    </source>
</evidence>
<feature type="transmembrane region" description="Helical" evidence="1">
    <location>
        <begin position="26"/>
        <end position="46"/>
    </location>
</feature>
<sequence>MSKQSTKRDRVPLISRAKINTVKQTIAVIVLYLACSAPFIVAQLWATFDPKSAFLE</sequence>